<proteinExistence type="predicted"/>
<gene>
    <name evidence="2" type="ORF">CEUTPL_LOCUS960</name>
</gene>
<dbReference type="PANTHER" id="PTHR13538">
    <property type="entry name" value="N-ACETYLTRANSFERASE 6"/>
    <property type="match status" value="1"/>
</dbReference>
<dbReference type="PROSITE" id="PS51186">
    <property type="entry name" value="GNAT"/>
    <property type="match status" value="1"/>
</dbReference>
<evidence type="ECO:0000313" key="3">
    <source>
        <dbReference type="Proteomes" id="UP001152799"/>
    </source>
</evidence>
<protein>
    <recommendedName>
        <fullName evidence="1">N-acetyltransferase domain-containing protein</fullName>
    </recommendedName>
</protein>
<dbReference type="SUPFAM" id="SSF55729">
    <property type="entry name" value="Acyl-CoA N-acyltransferases (Nat)"/>
    <property type="match status" value="1"/>
</dbReference>
<organism evidence="2 3">
    <name type="scientific">Ceutorhynchus assimilis</name>
    <name type="common">cabbage seed weevil</name>
    <dbReference type="NCBI Taxonomy" id="467358"/>
    <lineage>
        <taxon>Eukaryota</taxon>
        <taxon>Metazoa</taxon>
        <taxon>Ecdysozoa</taxon>
        <taxon>Arthropoda</taxon>
        <taxon>Hexapoda</taxon>
        <taxon>Insecta</taxon>
        <taxon>Pterygota</taxon>
        <taxon>Neoptera</taxon>
        <taxon>Endopterygota</taxon>
        <taxon>Coleoptera</taxon>
        <taxon>Polyphaga</taxon>
        <taxon>Cucujiformia</taxon>
        <taxon>Curculionidae</taxon>
        <taxon>Ceutorhynchinae</taxon>
        <taxon>Ceutorhynchus</taxon>
    </lineage>
</organism>
<dbReference type="EMBL" id="OU892277">
    <property type="protein sequence ID" value="CAG9760224.1"/>
    <property type="molecule type" value="Genomic_DNA"/>
</dbReference>
<evidence type="ECO:0000259" key="1">
    <source>
        <dbReference type="PROSITE" id="PS51186"/>
    </source>
</evidence>
<feature type="domain" description="N-acetyltransferase" evidence="1">
    <location>
        <begin position="1"/>
        <end position="148"/>
    </location>
</feature>
<evidence type="ECO:0000313" key="2">
    <source>
        <dbReference type="EMBL" id="CAG9760224.1"/>
    </source>
</evidence>
<dbReference type="OrthoDB" id="329272at2759"/>
<reference evidence="2" key="1">
    <citation type="submission" date="2022-01" db="EMBL/GenBank/DDBJ databases">
        <authorList>
            <person name="King R."/>
        </authorList>
    </citation>
    <scope>NUCLEOTIDE SEQUENCE</scope>
</reference>
<dbReference type="InterPro" id="IPR000182">
    <property type="entry name" value="GNAT_dom"/>
</dbReference>
<name>A0A9N9MDN9_9CUCU</name>
<dbReference type="GO" id="GO:0008080">
    <property type="term" value="F:N-acetyltransferase activity"/>
    <property type="evidence" value="ECO:0007669"/>
    <property type="project" value="InterPro"/>
</dbReference>
<accession>A0A9N9MDN9</accession>
<sequence>MNFSLVPLHKHPQYLQECCELLNSEWKRSLTARLHSLKSSSDDLPVSFILLQNKRLIGHLKLSSIPSIKHGCFMESVVIRQTERGKGFGRILMQMCEDYCEKNGLNVIYLTTKGQEGFYKKLGFKECLPISIYGYSSNLNISKSVTVKSSAPVAPPMPNTNNILSQVKIKTHMNKESKNDQSRWYVVKANASICVDKQRSL</sequence>
<dbReference type="GO" id="GO:0005737">
    <property type="term" value="C:cytoplasm"/>
    <property type="evidence" value="ECO:0007669"/>
    <property type="project" value="TreeGrafter"/>
</dbReference>
<dbReference type="GO" id="GO:1905502">
    <property type="term" value="F:acetyl-CoA binding"/>
    <property type="evidence" value="ECO:0007669"/>
    <property type="project" value="TreeGrafter"/>
</dbReference>
<dbReference type="AlphaFoldDB" id="A0A9N9MDN9"/>
<dbReference type="CDD" id="cd04301">
    <property type="entry name" value="NAT_SF"/>
    <property type="match status" value="1"/>
</dbReference>
<dbReference type="Proteomes" id="UP001152799">
    <property type="component" value="Chromosome 1"/>
</dbReference>
<dbReference type="Pfam" id="PF00583">
    <property type="entry name" value="Acetyltransf_1"/>
    <property type="match status" value="1"/>
</dbReference>
<keyword evidence="3" id="KW-1185">Reference proteome</keyword>
<dbReference type="InterPro" id="IPR039840">
    <property type="entry name" value="NAA80"/>
</dbReference>
<dbReference type="Gene3D" id="3.40.630.30">
    <property type="match status" value="1"/>
</dbReference>
<dbReference type="PANTHER" id="PTHR13538:SF4">
    <property type="entry name" value="N-ALPHA-ACETYLTRANSFERASE 80"/>
    <property type="match status" value="1"/>
</dbReference>
<dbReference type="InterPro" id="IPR016181">
    <property type="entry name" value="Acyl_CoA_acyltransferase"/>
</dbReference>